<comment type="caution">
    <text evidence="2">The sequence shown here is derived from an EMBL/GenBank/DDBJ whole genome shotgun (WGS) entry which is preliminary data.</text>
</comment>
<name>A0ABQ8MT43_LABRO</name>
<dbReference type="Proteomes" id="UP000830375">
    <property type="component" value="Unassembled WGS sequence"/>
</dbReference>
<dbReference type="EMBL" id="JACTAM010000004">
    <property type="protein sequence ID" value="KAI2665547.1"/>
    <property type="molecule type" value="Genomic_DNA"/>
</dbReference>
<dbReference type="InterPro" id="IPR008011">
    <property type="entry name" value="Complex1_LYR_dom"/>
</dbReference>
<dbReference type="CDD" id="cd02257">
    <property type="entry name" value="Peptidase_C19"/>
    <property type="match status" value="1"/>
</dbReference>
<evidence type="ECO:0000313" key="2">
    <source>
        <dbReference type="EMBL" id="KAI2665547.1"/>
    </source>
</evidence>
<gene>
    <name evidence="2" type="ORF">H4Q32_021870</name>
</gene>
<dbReference type="Pfam" id="PF00443">
    <property type="entry name" value="UCH"/>
    <property type="match status" value="1"/>
</dbReference>
<dbReference type="PANTHER" id="PTHR24006">
    <property type="entry name" value="UBIQUITIN CARBOXYL-TERMINAL HYDROLASE"/>
    <property type="match status" value="1"/>
</dbReference>
<dbReference type="InterPro" id="IPR045296">
    <property type="entry name" value="Complex1_LYR_ETFRF1_LYRM5"/>
</dbReference>
<dbReference type="SUPFAM" id="SSF54001">
    <property type="entry name" value="Cysteine proteinases"/>
    <property type="match status" value="1"/>
</dbReference>
<organism evidence="2 3">
    <name type="scientific">Labeo rohita</name>
    <name type="common">Indian major carp</name>
    <name type="synonym">Cyprinus rohita</name>
    <dbReference type="NCBI Taxonomy" id="84645"/>
    <lineage>
        <taxon>Eukaryota</taxon>
        <taxon>Metazoa</taxon>
        <taxon>Chordata</taxon>
        <taxon>Craniata</taxon>
        <taxon>Vertebrata</taxon>
        <taxon>Euteleostomi</taxon>
        <taxon>Actinopterygii</taxon>
        <taxon>Neopterygii</taxon>
        <taxon>Teleostei</taxon>
        <taxon>Ostariophysi</taxon>
        <taxon>Cypriniformes</taxon>
        <taxon>Cyprinidae</taxon>
        <taxon>Labeoninae</taxon>
        <taxon>Labeonini</taxon>
        <taxon>Labeo</taxon>
    </lineage>
</organism>
<dbReference type="PROSITE" id="PS00973">
    <property type="entry name" value="USP_2"/>
    <property type="match status" value="1"/>
</dbReference>
<dbReference type="CDD" id="cd20265">
    <property type="entry name" value="Complex1_LYR_ETFRF1_LYRM5"/>
    <property type="match status" value="1"/>
</dbReference>
<dbReference type="InterPro" id="IPR018200">
    <property type="entry name" value="USP_CS"/>
</dbReference>
<dbReference type="PROSITE" id="PS50235">
    <property type="entry name" value="USP_3"/>
    <property type="match status" value="1"/>
</dbReference>
<dbReference type="Gene3D" id="3.90.70.10">
    <property type="entry name" value="Cysteine proteinases"/>
    <property type="match status" value="1"/>
</dbReference>
<dbReference type="InterPro" id="IPR050164">
    <property type="entry name" value="Peptidase_C19"/>
</dbReference>
<reference evidence="2 3" key="1">
    <citation type="submission" date="2022-01" db="EMBL/GenBank/DDBJ databases">
        <title>A high-quality chromosome-level genome assembly of rohu carp, Labeo rohita.</title>
        <authorList>
            <person name="Arick M.A. II"/>
            <person name="Hsu C.-Y."/>
            <person name="Magbanua Z."/>
            <person name="Pechanova O."/>
            <person name="Grover C."/>
            <person name="Miller E."/>
            <person name="Thrash A."/>
            <person name="Ezzel L."/>
            <person name="Alam S."/>
            <person name="Benzie J."/>
            <person name="Hamilton M."/>
            <person name="Karsi A."/>
            <person name="Lawrence M.L."/>
            <person name="Peterson D.G."/>
        </authorList>
    </citation>
    <scope>NUCLEOTIDE SEQUENCE [LARGE SCALE GENOMIC DNA]</scope>
    <source>
        <strain evidence="3">BAU-BD-2019</strain>
        <tissue evidence="2">Blood</tissue>
    </source>
</reference>
<dbReference type="PANTHER" id="PTHR24006:SF796">
    <property type="entry name" value="UBL CARBOXYL-TERMINAL HYDROLASE 18-RELATED"/>
    <property type="match status" value="1"/>
</dbReference>
<accession>A0ABQ8MT43</accession>
<dbReference type="Pfam" id="PF05347">
    <property type="entry name" value="Complex1_LYR"/>
    <property type="match status" value="1"/>
</dbReference>
<evidence type="ECO:0000259" key="1">
    <source>
        <dbReference type="PROSITE" id="PS50235"/>
    </source>
</evidence>
<feature type="domain" description="USP" evidence="1">
    <location>
        <begin position="19"/>
        <end position="319"/>
    </location>
</feature>
<evidence type="ECO:0000313" key="3">
    <source>
        <dbReference type="Proteomes" id="UP000830375"/>
    </source>
</evidence>
<proteinExistence type="predicted"/>
<keyword evidence="3" id="KW-1185">Reference proteome</keyword>
<dbReference type="InterPro" id="IPR038765">
    <property type="entry name" value="Papain-like_cys_pep_sf"/>
</dbReference>
<dbReference type="InterPro" id="IPR028889">
    <property type="entry name" value="USP"/>
</dbReference>
<sequence>MAYRLVVYSRSLSVDYEVRGLLNYSLSCCVNALLQSFSATTELLDILNKWRPSDAIDETNVPLQLKNALEAMRDKSHPAPHEGFLNCLYRQAIRRFSQQDADEIFHMILNLSQKQMPDDAVAQEIRSLYEIKVETQVMCSECTYIHRISNSLFSLPLAICEGENTLESCINSFFKQQKLVDSDKFYCDRCDEKQPSTHEVKLVSLPPILCVHLKRFRNNNGFTRKLYDKVAFPETFSTSIFAAGQSENTGSNCLKADEHYSLYAVIVHIGTSMSGHYTAYINSTQDQSWRYADDSQVHTCHGLLASVQEEELGFIWITVGNTVALGLMKTLLYLGRDYPKGTAYFRERLKAAFMKNKDVTDPEKIQKLVDRGEFVIKELEALYFLRKYRAMKKRYYEPEH</sequence>
<protein>
    <submittedName>
        <fullName evidence="2">LYR motif-containing protein 5A</fullName>
    </submittedName>
</protein>
<dbReference type="InterPro" id="IPR001394">
    <property type="entry name" value="Peptidase_C19_UCH"/>
</dbReference>